<organism evidence="1 2">
    <name type="scientific">Candidatus Nitrospira kreftii</name>
    <dbReference type="NCBI Taxonomy" id="2652173"/>
    <lineage>
        <taxon>Bacteria</taxon>
        <taxon>Pseudomonadati</taxon>
        <taxon>Nitrospirota</taxon>
        <taxon>Nitrospiria</taxon>
        <taxon>Nitrospirales</taxon>
        <taxon>Nitrospiraceae</taxon>
        <taxon>Nitrospira</taxon>
    </lineage>
</organism>
<dbReference type="Proteomes" id="UP000593737">
    <property type="component" value="Chromosome"/>
</dbReference>
<dbReference type="AlphaFoldDB" id="A0A7S8IZG4"/>
<dbReference type="EMBL" id="CP047423">
    <property type="protein sequence ID" value="QPD03960.1"/>
    <property type="molecule type" value="Genomic_DNA"/>
</dbReference>
<accession>A0A7S8IZG4</accession>
<evidence type="ECO:0000313" key="2">
    <source>
        <dbReference type="Proteomes" id="UP000593737"/>
    </source>
</evidence>
<gene>
    <name evidence="1" type="ORF">Nkreftii_001734</name>
</gene>
<name>A0A7S8IZG4_9BACT</name>
<dbReference type="KEGG" id="nkf:Nkreftii_001734"/>
<protein>
    <submittedName>
        <fullName evidence="1">Uncharacterized protein</fullName>
    </submittedName>
</protein>
<reference evidence="1 2" key="1">
    <citation type="journal article" date="2020" name="ISME J.">
        <title>Enrichment and physiological characterization of a novel comammox Nitrospira indicates ammonium inhibition of complete nitrification.</title>
        <authorList>
            <person name="Sakoula D."/>
            <person name="Koch H."/>
            <person name="Frank J."/>
            <person name="Jetten M.S.M."/>
            <person name="van Kessel M.A.H.J."/>
            <person name="Lucker S."/>
        </authorList>
    </citation>
    <scope>NUCLEOTIDE SEQUENCE [LARGE SCALE GENOMIC DNA]</scope>
    <source>
        <strain evidence="1">Comreactor17</strain>
    </source>
</reference>
<sequence>MILHCDKYKLKMAEHMYTLVIEGASSSVGGLYATL</sequence>
<evidence type="ECO:0000313" key="1">
    <source>
        <dbReference type="EMBL" id="QPD03960.1"/>
    </source>
</evidence>
<proteinExistence type="predicted"/>